<accession>A0ABD1PR68</accession>
<dbReference type="EMBL" id="JBFOLK010000013">
    <property type="protein sequence ID" value="KAL2466375.1"/>
    <property type="molecule type" value="Genomic_DNA"/>
</dbReference>
<comment type="caution">
    <text evidence="1">The sequence shown here is derived from an EMBL/GenBank/DDBJ whole genome shotgun (WGS) entry which is preliminary data.</text>
</comment>
<sequence length="129" mass="15167">MNDTAKLMQWHSIGRLMDEDEMQHPVDGKAWWAFKRGHLHRPRSPPVVHRLTSIFLQEKSLENDEDTCRGRVLKGRSPFLDSTSASNVPREATNQFSEDTHYDEPRFSMYEAQLYRMERTIAHLLVNLQ</sequence>
<protein>
    <submittedName>
        <fullName evidence="1">Uncharacterized protein</fullName>
    </submittedName>
</protein>
<evidence type="ECO:0000313" key="2">
    <source>
        <dbReference type="Proteomes" id="UP001604336"/>
    </source>
</evidence>
<reference evidence="2" key="1">
    <citation type="submission" date="2024-07" db="EMBL/GenBank/DDBJ databases">
        <title>Two chromosome-level genome assemblies of Korean endemic species Abeliophyllum distichum and Forsythia ovata (Oleaceae).</title>
        <authorList>
            <person name="Jang H."/>
        </authorList>
    </citation>
    <scope>NUCLEOTIDE SEQUENCE [LARGE SCALE GENOMIC DNA]</scope>
</reference>
<keyword evidence="2" id="KW-1185">Reference proteome</keyword>
<dbReference type="AlphaFoldDB" id="A0ABD1PR68"/>
<organism evidence="1 2">
    <name type="scientific">Abeliophyllum distichum</name>
    <dbReference type="NCBI Taxonomy" id="126358"/>
    <lineage>
        <taxon>Eukaryota</taxon>
        <taxon>Viridiplantae</taxon>
        <taxon>Streptophyta</taxon>
        <taxon>Embryophyta</taxon>
        <taxon>Tracheophyta</taxon>
        <taxon>Spermatophyta</taxon>
        <taxon>Magnoliopsida</taxon>
        <taxon>eudicotyledons</taxon>
        <taxon>Gunneridae</taxon>
        <taxon>Pentapetalae</taxon>
        <taxon>asterids</taxon>
        <taxon>lamiids</taxon>
        <taxon>Lamiales</taxon>
        <taxon>Oleaceae</taxon>
        <taxon>Forsythieae</taxon>
        <taxon>Abeliophyllum</taxon>
    </lineage>
</organism>
<proteinExistence type="predicted"/>
<evidence type="ECO:0000313" key="1">
    <source>
        <dbReference type="EMBL" id="KAL2466375.1"/>
    </source>
</evidence>
<dbReference type="Proteomes" id="UP001604336">
    <property type="component" value="Unassembled WGS sequence"/>
</dbReference>
<gene>
    <name evidence="1" type="ORF">Adt_42226</name>
</gene>
<name>A0ABD1PR68_9LAMI</name>